<accession>A0A9C9ENQ6</accession>
<organism evidence="13 14">
    <name type="scientific">candidate division WOR-3 bacterium</name>
    <dbReference type="NCBI Taxonomy" id="2052148"/>
    <lineage>
        <taxon>Bacteria</taxon>
        <taxon>Bacteria division WOR-3</taxon>
    </lineage>
</organism>
<dbReference type="FunFam" id="3.40.50.10800:FF:000001">
    <property type="entry name" value="Quinolinate synthase A"/>
    <property type="match status" value="1"/>
</dbReference>
<keyword evidence="5 12" id="KW-0662">Pyridine nucleotide biosynthesis</keyword>
<dbReference type="HAMAP" id="MF_00568">
    <property type="entry name" value="NadA_type2"/>
    <property type="match status" value="1"/>
</dbReference>
<evidence type="ECO:0000256" key="2">
    <source>
        <dbReference type="ARBA" id="ARBA00005065"/>
    </source>
</evidence>
<dbReference type="EC" id="2.5.1.72" evidence="3 12"/>
<comment type="caution">
    <text evidence="13">The sequence shown here is derived from an EMBL/GenBank/DDBJ whole genome shotgun (WGS) entry which is preliminary data.</text>
</comment>
<dbReference type="NCBIfam" id="TIGR00550">
    <property type="entry name" value="nadA"/>
    <property type="match status" value="1"/>
</dbReference>
<dbReference type="AlphaFoldDB" id="A0A9C9ENQ6"/>
<feature type="binding site" evidence="12">
    <location>
        <position position="259"/>
    </location>
    <ligand>
        <name>[4Fe-4S] cluster</name>
        <dbReference type="ChEBI" id="CHEBI:49883"/>
    </ligand>
</feature>
<dbReference type="NCBIfam" id="NF006878">
    <property type="entry name" value="PRK09375.1-2"/>
    <property type="match status" value="1"/>
</dbReference>
<dbReference type="Proteomes" id="UP000885826">
    <property type="component" value="Unassembled WGS sequence"/>
</dbReference>
<comment type="cofactor">
    <cofactor evidence="12">
        <name>[4Fe-4S] cluster</name>
        <dbReference type="ChEBI" id="CHEBI:49883"/>
    </cofactor>
    <text evidence="12">Binds 1 [4Fe-4S] cluster per subunit.</text>
</comment>
<feature type="binding site" evidence="12">
    <location>
        <begin position="111"/>
        <end position="113"/>
    </location>
    <ligand>
        <name>iminosuccinate</name>
        <dbReference type="ChEBI" id="CHEBI:77875"/>
    </ligand>
</feature>
<feature type="binding site" evidence="12">
    <location>
        <begin position="197"/>
        <end position="199"/>
    </location>
    <ligand>
        <name>iminosuccinate</name>
        <dbReference type="ChEBI" id="CHEBI:77875"/>
    </ligand>
</feature>
<dbReference type="GO" id="GO:0051539">
    <property type="term" value="F:4 iron, 4 sulfur cluster binding"/>
    <property type="evidence" value="ECO:0007669"/>
    <property type="project" value="UniProtKB-KW"/>
</dbReference>
<protein>
    <recommendedName>
        <fullName evidence="11 12">Quinolinate synthase</fullName>
        <ecNumber evidence="3 12">2.5.1.72</ecNumber>
    </recommendedName>
</protein>
<evidence type="ECO:0000256" key="5">
    <source>
        <dbReference type="ARBA" id="ARBA00022642"/>
    </source>
</evidence>
<gene>
    <name evidence="12 13" type="primary">nadA</name>
    <name evidence="13" type="ORF">ENI34_09435</name>
</gene>
<feature type="binding site" evidence="12">
    <location>
        <position position="23"/>
    </location>
    <ligand>
        <name>iminosuccinate</name>
        <dbReference type="ChEBI" id="CHEBI:77875"/>
    </ligand>
</feature>
<evidence type="ECO:0000313" key="13">
    <source>
        <dbReference type="EMBL" id="HEC79339.1"/>
    </source>
</evidence>
<evidence type="ECO:0000256" key="12">
    <source>
        <dbReference type="HAMAP-Rule" id="MF_00568"/>
    </source>
</evidence>
<dbReference type="PANTHER" id="PTHR30573">
    <property type="entry name" value="QUINOLINATE SYNTHETASE A"/>
    <property type="match status" value="1"/>
</dbReference>
<feature type="binding site" evidence="12">
    <location>
        <position position="214"/>
    </location>
    <ligand>
        <name>iminosuccinate</name>
        <dbReference type="ChEBI" id="CHEBI:77875"/>
    </ligand>
</feature>
<name>A0A9C9ENQ6_UNCW3</name>
<evidence type="ECO:0000313" key="14">
    <source>
        <dbReference type="Proteomes" id="UP000885826"/>
    </source>
</evidence>
<dbReference type="GO" id="GO:0005829">
    <property type="term" value="C:cytosol"/>
    <property type="evidence" value="ECO:0007669"/>
    <property type="project" value="TreeGrafter"/>
</dbReference>
<keyword evidence="8 12" id="KW-0408">Iron</keyword>
<feature type="binding site" evidence="12">
    <location>
        <position position="85"/>
    </location>
    <ligand>
        <name>[4Fe-4S] cluster</name>
        <dbReference type="ChEBI" id="CHEBI:49883"/>
    </ligand>
</feature>
<dbReference type="InterPro" id="IPR023066">
    <property type="entry name" value="Quinolinate_synth_type2"/>
</dbReference>
<dbReference type="Pfam" id="PF02445">
    <property type="entry name" value="NadA"/>
    <property type="match status" value="1"/>
</dbReference>
<dbReference type="Gene3D" id="3.40.50.10800">
    <property type="entry name" value="NadA-like"/>
    <property type="match status" value="3"/>
</dbReference>
<proteinExistence type="inferred from homology"/>
<dbReference type="EMBL" id="DRIG01000096">
    <property type="protein sequence ID" value="HEC79339.1"/>
    <property type="molecule type" value="Genomic_DNA"/>
</dbReference>
<evidence type="ECO:0000256" key="1">
    <source>
        <dbReference type="ARBA" id="ARBA00003791"/>
    </source>
</evidence>
<evidence type="ECO:0000256" key="4">
    <source>
        <dbReference type="ARBA" id="ARBA00022485"/>
    </source>
</evidence>
<evidence type="ECO:0000256" key="6">
    <source>
        <dbReference type="ARBA" id="ARBA00022679"/>
    </source>
</evidence>
<evidence type="ECO:0000256" key="9">
    <source>
        <dbReference type="ARBA" id="ARBA00023014"/>
    </source>
</evidence>
<sequence length="301" mass="34052">MKNSLIEKIKRIKEREKAIILVHNYQLPEVQKCGDFVGDSLELARISQKVDCRVILFCGVHFMAETAKILNPDKTVLIPDLHAGCPMADMITPEQLTEEKKQHPSAAVVTYINSTARVKALSDICCTSANGVKVVGSLPNKEIIFIPDKYLGSYVARQIKDKKFHLWSGYCPTHMVFSKERLLELKKEHPEAKIIAHPECRVDVQEIADAICSTSQMITYAREDKAETFIICTEVGMLYRLKKENPDKNFIPGAPHAVCPNMKLTTLEKVLWALEDLKFEITVDEEIRSKALQTIQKMIAI</sequence>
<comment type="function">
    <text evidence="1 12">Catalyzes the condensation of iminoaspartate with dihydroxyacetone phosphate to form quinolinate.</text>
</comment>
<evidence type="ECO:0000256" key="8">
    <source>
        <dbReference type="ARBA" id="ARBA00023004"/>
    </source>
</evidence>
<feature type="binding site" evidence="12">
    <location>
        <position position="40"/>
    </location>
    <ligand>
        <name>iminosuccinate</name>
        <dbReference type="ChEBI" id="CHEBI:77875"/>
    </ligand>
</feature>
<evidence type="ECO:0000256" key="3">
    <source>
        <dbReference type="ARBA" id="ARBA00012669"/>
    </source>
</evidence>
<keyword evidence="6 12" id="KW-0808">Transferase</keyword>
<dbReference type="InterPro" id="IPR036094">
    <property type="entry name" value="NadA_sf"/>
</dbReference>
<dbReference type="PANTHER" id="PTHR30573:SF0">
    <property type="entry name" value="QUINOLINATE SYNTHASE, CHLOROPLASTIC"/>
    <property type="match status" value="1"/>
</dbReference>
<keyword evidence="9 12" id="KW-0411">Iron-sulfur</keyword>
<keyword evidence="12" id="KW-0963">Cytoplasm</keyword>
<reference evidence="13" key="1">
    <citation type="journal article" date="2020" name="mSystems">
        <title>Genome- and Community-Level Interaction Insights into Carbon Utilization and Element Cycling Functions of Hydrothermarchaeota in Hydrothermal Sediment.</title>
        <authorList>
            <person name="Zhou Z."/>
            <person name="Liu Y."/>
            <person name="Xu W."/>
            <person name="Pan J."/>
            <person name="Luo Z.H."/>
            <person name="Li M."/>
        </authorList>
    </citation>
    <scope>NUCLEOTIDE SEQUENCE</scope>
    <source>
        <strain evidence="13">HyVt-388</strain>
    </source>
</reference>
<comment type="pathway">
    <text evidence="2 12">Cofactor biosynthesis; NAD(+) biosynthesis; quinolinate from iminoaspartate: step 1/1.</text>
</comment>
<feature type="binding site" evidence="12">
    <location>
        <position position="128"/>
    </location>
    <ligand>
        <name>iminosuccinate</name>
        <dbReference type="ChEBI" id="CHEBI:77875"/>
    </ligand>
</feature>
<evidence type="ECO:0000256" key="10">
    <source>
        <dbReference type="ARBA" id="ARBA00050125"/>
    </source>
</evidence>
<feature type="binding site" evidence="12">
    <location>
        <position position="171"/>
    </location>
    <ligand>
        <name>[4Fe-4S] cluster</name>
        <dbReference type="ChEBI" id="CHEBI:49883"/>
    </ligand>
</feature>
<dbReference type="GO" id="GO:0008987">
    <property type="term" value="F:quinolinate synthetase A activity"/>
    <property type="evidence" value="ECO:0007669"/>
    <property type="project" value="UniProtKB-UniRule"/>
</dbReference>
<comment type="subcellular location">
    <subcellularLocation>
        <location evidence="12">Cytoplasm</location>
    </subcellularLocation>
</comment>
<dbReference type="GO" id="GO:0034628">
    <property type="term" value="P:'de novo' NAD+ biosynthetic process from L-aspartate"/>
    <property type="evidence" value="ECO:0007669"/>
    <property type="project" value="TreeGrafter"/>
</dbReference>
<comment type="catalytic activity">
    <reaction evidence="10">
        <text>iminosuccinate + dihydroxyacetone phosphate = quinolinate + phosphate + 2 H2O + H(+)</text>
        <dbReference type="Rhea" id="RHEA:25888"/>
        <dbReference type="ChEBI" id="CHEBI:15377"/>
        <dbReference type="ChEBI" id="CHEBI:15378"/>
        <dbReference type="ChEBI" id="CHEBI:29959"/>
        <dbReference type="ChEBI" id="CHEBI:43474"/>
        <dbReference type="ChEBI" id="CHEBI:57642"/>
        <dbReference type="ChEBI" id="CHEBI:77875"/>
        <dbReference type="EC" id="2.5.1.72"/>
    </reaction>
    <physiologicalReaction direction="left-to-right" evidence="10">
        <dbReference type="Rhea" id="RHEA:25889"/>
    </physiologicalReaction>
</comment>
<comment type="similarity">
    <text evidence="12">Belongs to the quinolinate synthase family. Type 2 subfamily.</text>
</comment>
<evidence type="ECO:0000256" key="7">
    <source>
        <dbReference type="ARBA" id="ARBA00022723"/>
    </source>
</evidence>
<keyword evidence="4 12" id="KW-0004">4Fe-4S</keyword>
<dbReference type="SUPFAM" id="SSF142754">
    <property type="entry name" value="NadA-like"/>
    <property type="match status" value="1"/>
</dbReference>
<dbReference type="GO" id="GO:0046872">
    <property type="term" value="F:metal ion binding"/>
    <property type="evidence" value="ECO:0007669"/>
    <property type="project" value="UniProtKB-KW"/>
</dbReference>
<keyword evidence="7 12" id="KW-0479">Metal-binding</keyword>
<dbReference type="NCBIfam" id="NF006879">
    <property type="entry name" value="PRK09375.1-4"/>
    <property type="match status" value="1"/>
</dbReference>
<evidence type="ECO:0000256" key="11">
    <source>
        <dbReference type="ARBA" id="ARBA00073059"/>
    </source>
</evidence>
<dbReference type="InterPro" id="IPR003473">
    <property type="entry name" value="NadA"/>
</dbReference>